<keyword evidence="3" id="KW-1185">Reference proteome</keyword>
<evidence type="ECO:0000256" key="1">
    <source>
        <dbReference type="SAM" id="MobiDB-lite"/>
    </source>
</evidence>
<evidence type="ECO:0000313" key="3">
    <source>
        <dbReference type="Proteomes" id="UP000747110"/>
    </source>
</evidence>
<sequence>MDARRFAMDAGPCRGIPGVHGVRCRIRSSSSQARALQRDLQTSLARALLRNEFVEGDTITVSMRPDGAGLALSRNVADDSTSSTAATTGKAAAPPPPAEPEVSLEVAPLADGNPAPAKVAEEPLAAADGGNGIVMKSKTVVPAAAVGDQANRQVSRGNTVAIGHPNGQPLRYTLGVKGQH</sequence>
<feature type="compositionally biased region" description="Low complexity" evidence="1">
    <location>
        <begin position="78"/>
        <end position="92"/>
    </location>
</feature>
<feature type="region of interest" description="Disordered" evidence="1">
    <location>
        <begin position="74"/>
        <end position="103"/>
    </location>
</feature>
<name>A0A8J4BUM1_9CHLO</name>
<comment type="caution">
    <text evidence="2">The sequence shown here is derived from an EMBL/GenBank/DDBJ whole genome shotgun (WGS) entry which is preliminary data.</text>
</comment>
<evidence type="ECO:0000313" key="2">
    <source>
        <dbReference type="EMBL" id="GIL69129.1"/>
    </source>
</evidence>
<dbReference type="EMBL" id="BNCP01000001">
    <property type="protein sequence ID" value="GIL69129.1"/>
    <property type="molecule type" value="Genomic_DNA"/>
</dbReference>
<dbReference type="AlphaFoldDB" id="A0A8J4BUM1"/>
<dbReference type="Proteomes" id="UP000747110">
    <property type="component" value="Unassembled WGS sequence"/>
</dbReference>
<accession>A0A8J4BUM1</accession>
<protein>
    <recommendedName>
        <fullName evidence="4">Clp ATPase C-terminal domain-containing protein</fullName>
    </recommendedName>
</protein>
<proteinExistence type="predicted"/>
<organism evidence="2 3">
    <name type="scientific">Volvox reticuliferus</name>
    <dbReference type="NCBI Taxonomy" id="1737510"/>
    <lineage>
        <taxon>Eukaryota</taxon>
        <taxon>Viridiplantae</taxon>
        <taxon>Chlorophyta</taxon>
        <taxon>core chlorophytes</taxon>
        <taxon>Chlorophyceae</taxon>
        <taxon>CS clade</taxon>
        <taxon>Chlamydomonadales</taxon>
        <taxon>Volvocaceae</taxon>
        <taxon>Volvox</taxon>
    </lineage>
</organism>
<evidence type="ECO:0008006" key="4">
    <source>
        <dbReference type="Google" id="ProtNLM"/>
    </source>
</evidence>
<gene>
    <name evidence="2" type="ORF">Vretifemale_118</name>
</gene>
<reference evidence="2" key="1">
    <citation type="journal article" date="2021" name="Proc. Natl. Acad. Sci. U.S.A.">
        <title>Three genomes in the algal genus Volvox reveal the fate of a haploid sex-determining region after a transition to homothallism.</title>
        <authorList>
            <person name="Yamamoto K."/>
            <person name="Hamaji T."/>
            <person name="Kawai-Toyooka H."/>
            <person name="Matsuzaki R."/>
            <person name="Takahashi F."/>
            <person name="Nishimura Y."/>
            <person name="Kawachi M."/>
            <person name="Noguchi H."/>
            <person name="Minakuchi Y."/>
            <person name="Umen J.G."/>
            <person name="Toyoda A."/>
            <person name="Nozaki H."/>
        </authorList>
    </citation>
    <scope>NUCLEOTIDE SEQUENCE</scope>
    <source>
        <strain evidence="2">NIES-3786</strain>
    </source>
</reference>